<gene>
    <name evidence="2" type="primary">LOC106805018</name>
</gene>
<keyword evidence="1" id="KW-1185">Reference proteome</keyword>
<evidence type="ECO:0000313" key="2">
    <source>
        <dbReference type="RefSeq" id="XP_014661972.1"/>
    </source>
</evidence>
<name>A0ABM1DPV1_PRICU</name>
<proteinExistence type="predicted"/>
<dbReference type="RefSeq" id="XP_014661972.1">
    <property type="nucleotide sequence ID" value="XM_014806486.1"/>
</dbReference>
<dbReference type="GeneID" id="106805018"/>
<reference evidence="2" key="1">
    <citation type="submission" date="2025-08" db="UniProtKB">
        <authorList>
            <consortium name="RefSeq"/>
        </authorList>
    </citation>
    <scope>IDENTIFICATION</scope>
</reference>
<evidence type="ECO:0000313" key="1">
    <source>
        <dbReference type="Proteomes" id="UP000695022"/>
    </source>
</evidence>
<sequence>MTIKVEQVPDIVASTRARCTKHQEQADPVQLTALRDAVVAESEGELLPAAPPRKRKTNPKPGAAIAERVGHAGNGDGASLPDDDNDDAMATTTTAAAAAANLSSMSIGLPEPSPHPSVREMLECSLDITSATSGERHVIHHIDEGRTKGEGAPGQKVEDEEVERQRHLMKGCSVSGAQLTDEEILFTF</sequence>
<accession>A0ABM1DPV1</accession>
<organism evidence="1 2">
    <name type="scientific">Priapulus caudatus</name>
    <name type="common">Priapulid worm</name>
    <dbReference type="NCBI Taxonomy" id="37621"/>
    <lineage>
        <taxon>Eukaryota</taxon>
        <taxon>Metazoa</taxon>
        <taxon>Ecdysozoa</taxon>
        <taxon>Scalidophora</taxon>
        <taxon>Priapulida</taxon>
        <taxon>Priapulimorpha</taxon>
        <taxon>Priapulimorphida</taxon>
        <taxon>Priapulidae</taxon>
        <taxon>Priapulus</taxon>
    </lineage>
</organism>
<protein>
    <submittedName>
        <fullName evidence="2">Uncharacterized protein LOC106805018</fullName>
    </submittedName>
</protein>
<dbReference type="Proteomes" id="UP000695022">
    <property type="component" value="Unplaced"/>
</dbReference>